<dbReference type="PANTHER" id="PTHR43791">
    <property type="entry name" value="PERMEASE-RELATED"/>
    <property type="match status" value="1"/>
</dbReference>
<comment type="subcellular location">
    <subcellularLocation>
        <location evidence="1">Membrane</location>
        <topology evidence="1">Multi-pass membrane protein</topology>
    </subcellularLocation>
</comment>
<evidence type="ECO:0000256" key="1">
    <source>
        <dbReference type="ARBA" id="ARBA00004141"/>
    </source>
</evidence>
<dbReference type="SUPFAM" id="SSF103473">
    <property type="entry name" value="MFS general substrate transporter"/>
    <property type="match status" value="1"/>
</dbReference>
<feature type="transmembrane region" description="Helical" evidence="6">
    <location>
        <begin position="104"/>
        <end position="122"/>
    </location>
</feature>
<dbReference type="EMBL" id="JAUEPS010000063">
    <property type="protein sequence ID" value="KAK0442734.1"/>
    <property type="molecule type" value="Genomic_DNA"/>
</dbReference>
<keyword evidence="2" id="KW-0813">Transport</keyword>
<keyword evidence="8" id="KW-1185">Reference proteome</keyword>
<dbReference type="Proteomes" id="UP001175211">
    <property type="component" value="Unassembled WGS sequence"/>
</dbReference>
<dbReference type="PANTHER" id="PTHR43791:SF7">
    <property type="entry name" value="MAJOR FACILITATOR SUPERFAMILY (MFS) PROFILE DOMAIN-CONTAINING PROTEIN"/>
    <property type="match status" value="1"/>
</dbReference>
<evidence type="ECO:0000256" key="4">
    <source>
        <dbReference type="ARBA" id="ARBA00022989"/>
    </source>
</evidence>
<accession>A0AA39JJZ5</accession>
<keyword evidence="3 6" id="KW-0812">Transmembrane</keyword>
<keyword evidence="5 6" id="KW-0472">Membrane</keyword>
<gene>
    <name evidence="7" type="ORF">EV420DRAFT_1649622</name>
</gene>
<evidence type="ECO:0000256" key="3">
    <source>
        <dbReference type="ARBA" id="ARBA00022692"/>
    </source>
</evidence>
<dbReference type="GeneID" id="85361888"/>
<keyword evidence="4 6" id="KW-1133">Transmembrane helix</keyword>
<evidence type="ECO:0000313" key="7">
    <source>
        <dbReference type="EMBL" id="KAK0442734.1"/>
    </source>
</evidence>
<feature type="transmembrane region" description="Helical" evidence="6">
    <location>
        <begin position="128"/>
        <end position="150"/>
    </location>
</feature>
<organism evidence="7 8">
    <name type="scientific">Armillaria tabescens</name>
    <name type="common">Ringless honey mushroom</name>
    <name type="synonym">Agaricus tabescens</name>
    <dbReference type="NCBI Taxonomy" id="1929756"/>
    <lineage>
        <taxon>Eukaryota</taxon>
        <taxon>Fungi</taxon>
        <taxon>Dikarya</taxon>
        <taxon>Basidiomycota</taxon>
        <taxon>Agaricomycotina</taxon>
        <taxon>Agaricomycetes</taxon>
        <taxon>Agaricomycetidae</taxon>
        <taxon>Agaricales</taxon>
        <taxon>Marasmiineae</taxon>
        <taxon>Physalacriaceae</taxon>
        <taxon>Desarmillaria</taxon>
    </lineage>
</organism>
<protein>
    <recommendedName>
        <fullName evidence="9">MFS general substrate transporter</fullName>
    </recommendedName>
</protein>
<evidence type="ECO:0000256" key="2">
    <source>
        <dbReference type="ARBA" id="ARBA00022448"/>
    </source>
</evidence>
<evidence type="ECO:0000256" key="6">
    <source>
        <dbReference type="SAM" id="Phobius"/>
    </source>
</evidence>
<reference evidence="7" key="1">
    <citation type="submission" date="2023-06" db="EMBL/GenBank/DDBJ databases">
        <authorList>
            <consortium name="Lawrence Berkeley National Laboratory"/>
            <person name="Ahrendt S."/>
            <person name="Sahu N."/>
            <person name="Indic B."/>
            <person name="Wong-Bajracharya J."/>
            <person name="Merenyi Z."/>
            <person name="Ke H.-M."/>
            <person name="Monk M."/>
            <person name="Kocsube S."/>
            <person name="Drula E."/>
            <person name="Lipzen A."/>
            <person name="Balint B."/>
            <person name="Henrissat B."/>
            <person name="Andreopoulos B."/>
            <person name="Martin F.M."/>
            <person name="Harder C.B."/>
            <person name="Rigling D."/>
            <person name="Ford K.L."/>
            <person name="Foster G.D."/>
            <person name="Pangilinan J."/>
            <person name="Papanicolaou A."/>
            <person name="Barry K."/>
            <person name="LaButti K."/>
            <person name="Viragh M."/>
            <person name="Koriabine M."/>
            <person name="Yan M."/>
            <person name="Riley R."/>
            <person name="Champramary S."/>
            <person name="Plett K.L."/>
            <person name="Tsai I.J."/>
            <person name="Slot J."/>
            <person name="Sipos G."/>
            <person name="Plett J."/>
            <person name="Nagy L.G."/>
            <person name="Grigoriev I.V."/>
        </authorList>
    </citation>
    <scope>NUCLEOTIDE SEQUENCE</scope>
    <source>
        <strain evidence="7">CCBAS 213</strain>
    </source>
</reference>
<dbReference type="GO" id="GO:0022857">
    <property type="term" value="F:transmembrane transporter activity"/>
    <property type="evidence" value="ECO:0007669"/>
    <property type="project" value="TreeGrafter"/>
</dbReference>
<name>A0AA39JJZ5_ARMTA</name>
<feature type="transmembrane region" description="Helical" evidence="6">
    <location>
        <begin position="213"/>
        <end position="234"/>
    </location>
</feature>
<proteinExistence type="predicted"/>
<dbReference type="GO" id="GO:0016020">
    <property type="term" value="C:membrane"/>
    <property type="evidence" value="ECO:0007669"/>
    <property type="project" value="UniProtKB-SubCell"/>
</dbReference>
<dbReference type="InterPro" id="IPR036259">
    <property type="entry name" value="MFS_trans_sf"/>
</dbReference>
<sequence length="283" mass="32420">MQRTPPRNEESPVSKEDFKLSDVPLAGPSLTEYTPEQYKNLKFKADYYLLPLMWLCYGIQSADKIALALEDGHDFIDIHGERYFSSHRDMLEALTLRNRYAGDFIYRMVTRLVIFVIVGLVTSKWKNLRLYIMALATIPPFIGFLGMALIESSASTKWTKWGMLSRYLGWTLIPSNVPGRTKRTVTSSFTFICFCAGNICGSQIFKAKDTPTYMPGVIACNVCLGLDFLVIVAWRMTLVLRNRRRDKAMLTDGLTEEEREMQGKINGESDLTDFENPHFRYTL</sequence>
<dbReference type="RefSeq" id="XP_060324421.1">
    <property type="nucleotide sequence ID" value="XM_060478340.1"/>
</dbReference>
<evidence type="ECO:0000256" key="5">
    <source>
        <dbReference type="ARBA" id="ARBA00023136"/>
    </source>
</evidence>
<dbReference type="AlphaFoldDB" id="A0AA39JJZ5"/>
<evidence type="ECO:0008006" key="9">
    <source>
        <dbReference type="Google" id="ProtNLM"/>
    </source>
</evidence>
<comment type="caution">
    <text evidence="7">The sequence shown here is derived from an EMBL/GenBank/DDBJ whole genome shotgun (WGS) entry which is preliminary data.</text>
</comment>
<evidence type="ECO:0000313" key="8">
    <source>
        <dbReference type="Proteomes" id="UP001175211"/>
    </source>
</evidence>